<sequence>MTWLVKALDSPSRDVENRLPPTTPTQHILFEKEGRLVRAPTPLPVLEPPFDGRLRAPTSRLSKAQLVYLVVLRALTSMVVSGCLGLLAGYFIYSSPRPPYGPPPMGSIPPFIFRRHKSLVLDALLTTFVQCILTFLVQQPIVNHHIAQGRVRSLYVCREPKVRLLRWWFMLDCHTESRGSALFGGCVNWLPGHKRLGLFLASMGRGLITVIPAFAVMVGPTIALLVAAGTPLDGD</sequence>
<dbReference type="Proteomes" id="UP001600064">
    <property type="component" value="Unassembled WGS sequence"/>
</dbReference>
<keyword evidence="1" id="KW-0812">Transmembrane</keyword>
<name>A0ABR4D8J9_9PEZI</name>
<feature type="transmembrane region" description="Helical" evidence="1">
    <location>
        <begin position="119"/>
        <end position="137"/>
    </location>
</feature>
<feature type="transmembrane region" description="Helical" evidence="1">
    <location>
        <begin position="66"/>
        <end position="93"/>
    </location>
</feature>
<dbReference type="RefSeq" id="XP_070864908.1">
    <property type="nucleotide sequence ID" value="XM_071012144.1"/>
</dbReference>
<accession>A0ABR4D8J9</accession>
<feature type="transmembrane region" description="Helical" evidence="1">
    <location>
        <begin position="207"/>
        <end position="228"/>
    </location>
</feature>
<protein>
    <submittedName>
        <fullName evidence="2">Uncharacterized protein</fullName>
    </submittedName>
</protein>
<evidence type="ECO:0000313" key="3">
    <source>
        <dbReference type="Proteomes" id="UP001600064"/>
    </source>
</evidence>
<evidence type="ECO:0000313" key="2">
    <source>
        <dbReference type="EMBL" id="KAL2266181.1"/>
    </source>
</evidence>
<reference evidence="2 3" key="1">
    <citation type="journal article" date="2024" name="Commun. Biol.">
        <title>Comparative genomic analysis of thermophilic fungi reveals convergent evolutionary adaptations and gene losses.</title>
        <authorList>
            <person name="Steindorff A.S."/>
            <person name="Aguilar-Pontes M.V."/>
            <person name="Robinson A.J."/>
            <person name="Andreopoulos B."/>
            <person name="LaButti K."/>
            <person name="Kuo A."/>
            <person name="Mondo S."/>
            <person name="Riley R."/>
            <person name="Otillar R."/>
            <person name="Haridas S."/>
            <person name="Lipzen A."/>
            <person name="Grimwood J."/>
            <person name="Schmutz J."/>
            <person name="Clum A."/>
            <person name="Reid I.D."/>
            <person name="Moisan M.C."/>
            <person name="Butler G."/>
            <person name="Nguyen T.T.M."/>
            <person name="Dewar K."/>
            <person name="Conant G."/>
            <person name="Drula E."/>
            <person name="Henrissat B."/>
            <person name="Hansel C."/>
            <person name="Singer S."/>
            <person name="Hutchinson M.I."/>
            <person name="de Vries R.P."/>
            <person name="Natvig D.O."/>
            <person name="Powell A.J."/>
            <person name="Tsang A."/>
            <person name="Grigoriev I.V."/>
        </authorList>
    </citation>
    <scope>NUCLEOTIDE SEQUENCE [LARGE SCALE GENOMIC DNA]</scope>
    <source>
        <strain evidence="2 3">ATCC 22073</strain>
    </source>
</reference>
<dbReference type="EMBL" id="JAZGUE010000005">
    <property type="protein sequence ID" value="KAL2266181.1"/>
    <property type="molecule type" value="Genomic_DNA"/>
</dbReference>
<comment type="caution">
    <text evidence="2">The sequence shown here is derived from an EMBL/GenBank/DDBJ whole genome shotgun (WGS) entry which is preliminary data.</text>
</comment>
<dbReference type="GeneID" id="98126788"/>
<keyword evidence="3" id="KW-1185">Reference proteome</keyword>
<proteinExistence type="predicted"/>
<organism evidence="2 3">
    <name type="scientific">Remersonia thermophila</name>
    <dbReference type="NCBI Taxonomy" id="72144"/>
    <lineage>
        <taxon>Eukaryota</taxon>
        <taxon>Fungi</taxon>
        <taxon>Dikarya</taxon>
        <taxon>Ascomycota</taxon>
        <taxon>Pezizomycotina</taxon>
        <taxon>Sordariomycetes</taxon>
        <taxon>Sordariomycetidae</taxon>
        <taxon>Sordariales</taxon>
        <taxon>Sordariales incertae sedis</taxon>
        <taxon>Remersonia</taxon>
    </lineage>
</organism>
<evidence type="ECO:0000256" key="1">
    <source>
        <dbReference type="SAM" id="Phobius"/>
    </source>
</evidence>
<gene>
    <name evidence="2" type="ORF">VTJ83DRAFT_5533</name>
</gene>
<keyword evidence="1" id="KW-0472">Membrane</keyword>
<keyword evidence="1" id="KW-1133">Transmembrane helix</keyword>